<sequence length="22" mass="2381">MKAGVQLLSAFCIVLFCLLVVL</sequence>
<dbReference type="AlphaFoldDB" id="A0A2P2QK38"/>
<accession>A0A2P2QK38</accession>
<keyword evidence="1" id="KW-0812">Transmembrane</keyword>
<proteinExistence type="predicted"/>
<keyword evidence="1" id="KW-1133">Transmembrane helix</keyword>
<evidence type="ECO:0000256" key="1">
    <source>
        <dbReference type="SAM" id="Phobius"/>
    </source>
</evidence>
<reference evidence="2" key="1">
    <citation type="submission" date="2018-02" db="EMBL/GenBank/DDBJ databases">
        <title>Rhizophora mucronata_Transcriptome.</title>
        <authorList>
            <person name="Meera S.P."/>
            <person name="Sreeshan A."/>
            <person name="Augustine A."/>
        </authorList>
    </citation>
    <scope>NUCLEOTIDE SEQUENCE</scope>
    <source>
        <tissue evidence="2">Leaf</tissue>
    </source>
</reference>
<feature type="transmembrane region" description="Helical" evidence="1">
    <location>
        <begin position="6"/>
        <end position="21"/>
    </location>
</feature>
<protein>
    <submittedName>
        <fullName evidence="2">Uncharacterized protein</fullName>
    </submittedName>
</protein>
<evidence type="ECO:0000313" key="2">
    <source>
        <dbReference type="EMBL" id="MBX67360.1"/>
    </source>
</evidence>
<organism evidence="2">
    <name type="scientific">Rhizophora mucronata</name>
    <name type="common">Asiatic mangrove</name>
    <dbReference type="NCBI Taxonomy" id="61149"/>
    <lineage>
        <taxon>Eukaryota</taxon>
        <taxon>Viridiplantae</taxon>
        <taxon>Streptophyta</taxon>
        <taxon>Embryophyta</taxon>
        <taxon>Tracheophyta</taxon>
        <taxon>Spermatophyta</taxon>
        <taxon>Magnoliopsida</taxon>
        <taxon>eudicotyledons</taxon>
        <taxon>Gunneridae</taxon>
        <taxon>Pentapetalae</taxon>
        <taxon>rosids</taxon>
        <taxon>fabids</taxon>
        <taxon>Malpighiales</taxon>
        <taxon>Rhizophoraceae</taxon>
        <taxon>Rhizophora</taxon>
    </lineage>
</organism>
<dbReference type="EMBL" id="GGEC01086876">
    <property type="protein sequence ID" value="MBX67360.1"/>
    <property type="molecule type" value="Transcribed_RNA"/>
</dbReference>
<name>A0A2P2QK38_RHIMU</name>
<keyword evidence="1" id="KW-0472">Membrane</keyword>